<dbReference type="InterPro" id="IPR052394">
    <property type="entry name" value="LRR-containing"/>
</dbReference>
<dbReference type="SUPFAM" id="SSF52047">
    <property type="entry name" value="RNI-like"/>
    <property type="match status" value="1"/>
</dbReference>
<accession>A0AAE0C8F9</accession>
<dbReference type="GO" id="GO:0005930">
    <property type="term" value="C:axoneme"/>
    <property type="evidence" value="ECO:0007669"/>
    <property type="project" value="UniProtKB-SubCell"/>
</dbReference>
<evidence type="ECO:0000256" key="1">
    <source>
        <dbReference type="ARBA" id="ARBA00004430"/>
    </source>
</evidence>
<comment type="caution">
    <text evidence="2">The sequence shown here is derived from an EMBL/GenBank/DDBJ whole genome shotgun (WGS) entry which is preliminary data.</text>
</comment>
<dbReference type="Gene3D" id="3.80.10.10">
    <property type="entry name" value="Ribonuclease Inhibitor"/>
    <property type="match status" value="2"/>
</dbReference>
<protein>
    <submittedName>
        <fullName evidence="2">Uncharacterized protein</fullName>
    </submittedName>
</protein>
<comment type="subcellular location">
    <subcellularLocation>
        <location evidence="1">Cytoplasm</location>
        <location evidence="1">Cytoskeleton</location>
        <location evidence="1">Cilium axoneme</location>
    </subcellularLocation>
</comment>
<proteinExistence type="predicted"/>
<gene>
    <name evidence="2" type="ORF">CYMTET_40791</name>
</gene>
<dbReference type="AlphaFoldDB" id="A0AAE0C8F9"/>
<dbReference type="SMART" id="SM00368">
    <property type="entry name" value="LRR_RI"/>
    <property type="match status" value="4"/>
</dbReference>
<sequence>MSLSKHFRNLRLVTLDSPIGWTQIGNLNRLSLDAPHKALKLEAPLGVLASEMDTIHTREQWDRLHKFLTDSHSCQQFEPKGLRLSIGRVPTARGDLKKNVLRGIGQLLCKNSAVLCRIDLRGQHLGPEGLRWLVEDLREPWNQELYSINLTDNGICGIYGDSSGSLGEVSSAYDASGLEALLRALVDNGRLKSLDLSRNVLDVRKQCVEGMAKSNGIQMLSKAISGVHCPLTTLRLDDTRLAGRCSKQEREDTQALACLAQALKTNTSLTDLCLCGNFIGAEGAAALASGLEENSTLTSVDISDNTLGFDGAKSLSEAVMPRSGRKSAIKVLTCDVKLPIERILKGEIAEMDLGGEGGLRIEALVLLQTALQRNSALSVEEGNLRFTRLNVFTNDTAVSLDDDFLTEFREAINRLRPNSSDVSNGRRGLELFCNVPLDSEQQRTSEKPDFLDLQDKRLGVFGASFLAFLLQESGNGPSRAPVIGGHSIRFLNVLGCGVGMDGARLLKSALEKSETLMTLCGLSPGEKEVKKSNQNLKPWDAILLAADLTVGKCSSSLVTLRLDSSVSSLNVLEKSVPSWHTGNHGSCRSLDDSMKVNCGPDWRVGRRSAGGTVFLQREDTSGPDALLVALKKIDTFETLFLLDWTWSQSPSILLPGHFKHSK</sequence>
<dbReference type="PANTHER" id="PTHR24114">
    <property type="entry name" value="LEUCINE RICH REPEAT FAMILY PROTEIN"/>
    <property type="match status" value="1"/>
</dbReference>
<dbReference type="InterPro" id="IPR032675">
    <property type="entry name" value="LRR_dom_sf"/>
</dbReference>
<dbReference type="PANTHER" id="PTHR24114:SF2">
    <property type="entry name" value="F-BOX DOMAIN-CONTAINING PROTEIN-RELATED"/>
    <property type="match status" value="1"/>
</dbReference>
<organism evidence="2 3">
    <name type="scientific">Cymbomonas tetramitiformis</name>
    <dbReference type="NCBI Taxonomy" id="36881"/>
    <lineage>
        <taxon>Eukaryota</taxon>
        <taxon>Viridiplantae</taxon>
        <taxon>Chlorophyta</taxon>
        <taxon>Pyramimonadophyceae</taxon>
        <taxon>Pyramimonadales</taxon>
        <taxon>Pyramimonadaceae</taxon>
        <taxon>Cymbomonas</taxon>
    </lineage>
</organism>
<evidence type="ECO:0000313" key="2">
    <source>
        <dbReference type="EMBL" id="KAK3249794.1"/>
    </source>
</evidence>
<evidence type="ECO:0000313" key="3">
    <source>
        <dbReference type="Proteomes" id="UP001190700"/>
    </source>
</evidence>
<dbReference type="EMBL" id="LGRX02027129">
    <property type="protein sequence ID" value="KAK3249794.1"/>
    <property type="molecule type" value="Genomic_DNA"/>
</dbReference>
<keyword evidence="3" id="KW-1185">Reference proteome</keyword>
<reference evidence="2 3" key="1">
    <citation type="journal article" date="2015" name="Genome Biol. Evol.">
        <title>Comparative Genomics of a Bacterivorous Green Alga Reveals Evolutionary Causalities and Consequences of Phago-Mixotrophic Mode of Nutrition.</title>
        <authorList>
            <person name="Burns J.A."/>
            <person name="Paasch A."/>
            <person name="Narechania A."/>
            <person name="Kim E."/>
        </authorList>
    </citation>
    <scope>NUCLEOTIDE SEQUENCE [LARGE SCALE GENOMIC DNA]</scope>
    <source>
        <strain evidence="2 3">PLY_AMNH</strain>
    </source>
</reference>
<name>A0AAE0C8F9_9CHLO</name>
<dbReference type="Proteomes" id="UP001190700">
    <property type="component" value="Unassembled WGS sequence"/>
</dbReference>